<sequence>MKTSIMDKTVTTSSYVASVSTAIGGLFTLSDVALLIGIVTTLILFVMQHKLYKKRSEQDKIKAEQDAEFHAARMKAIKGSLDSRLDELKQVIK</sequence>
<reference evidence="2 3" key="1">
    <citation type="submission" date="2019-10" db="EMBL/GenBank/DDBJ databases">
        <title>Vibrio sp. nov., isolated from Coralline algae surface.</title>
        <authorList>
            <person name="Geng Y."/>
            <person name="Zhang X."/>
        </authorList>
    </citation>
    <scope>NUCLEOTIDE SEQUENCE [LARGE SCALE GENOMIC DNA]</scope>
    <source>
        <strain evidence="2 3">SM1977</strain>
    </source>
</reference>
<organism evidence="2 3">
    <name type="scientific">Vibrio algicola</name>
    <dbReference type="NCBI Taxonomy" id="2662262"/>
    <lineage>
        <taxon>Bacteria</taxon>
        <taxon>Pseudomonadati</taxon>
        <taxon>Pseudomonadota</taxon>
        <taxon>Gammaproteobacteria</taxon>
        <taxon>Vibrionales</taxon>
        <taxon>Vibrionaceae</taxon>
        <taxon>Vibrio</taxon>
    </lineage>
</organism>
<keyword evidence="1" id="KW-1133">Transmembrane helix</keyword>
<dbReference type="InterPro" id="IPR032118">
    <property type="entry name" value="Phage_holin_HP1"/>
</dbReference>
<dbReference type="Proteomes" id="UP000348942">
    <property type="component" value="Chromosome 2"/>
</dbReference>
<dbReference type="EMBL" id="CP045700">
    <property type="protein sequence ID" value="QGA66609.1"/>
    <property type="molecule type" value="Genomic_DNA"/>
</dbReference>
<evidence type="ECO:0000313" key="3">
    <source>
        <dbReference type="Proteomes" id="UP000348942"/>
    </source>
</evidence>
<dbReference type="AlphaFoldDB" id="A0A5Q0TMB1"/>
<keyword evidence="1" id="KW-0812">Transmembrane</keyword>
<keyword evidence="1" id="KW-0472">Membrane</keyword>
<evidence type="ECO:0008006" key="4">
    <source>
        <dbReference type="Google" id="ProtNLM"/>
    </source>
</evidence>
<evidence type="ECO:0000313" key="2">
    <source>
        <dbReference type="EMBL" id="QGA66609.1"/>
    </source>
</evidence>
<gene>
    <name evidence="2" type="ORF">GFB47_14450</name>
</gene>
<dbReference type="RefSeq" id="WP_153448742.1">
    <property type="nucleotide sequence ID" value="NZ_CP045700.1"/>
</dbReference>
<feature type="transmembrane region" description="Helical" evidence="1">
    <location>
        <begin position="20"/>
        <end position="46"/>
    </location>
</feature>
<dbReference type="Pfam" id="PF16080">
    <property type="entry name" value="Phage_holin_2_3"/>
    <property type="match status" value="1"/>
</dbReference>
<accession>A0A5Q0TMB1</accession>
<name>A0A5Q0TMB1_9VIBR</name>
<keyword evidence="3" id="KW-1185">Reference proteome</keyword>
<proteinExistence type="predicted"/>
<protein>
    <recommendedName>
        <fullName evidence="4">Holin</fullName>
    </recommendedName>
</protein>
<evidence type="ECO:0000256" key="1">
    <source>
        <dbReference type="SAM" id="Phobius"/>
    </source>
</evidence>